<dbReference type="InterPro" id="IPR036188">
    <property type="entry name" value="FAD/NAD-bd_sf"/>
</dbReference>
<keyword evidence="5" id="KW-0521">NADP</keyword>
<dbReference type="Gene3D" id="3.30.70.20">
    <property type="match status" value="1"/>
</dbReference>
<evidence type="ECO:0000256" key="4">
    <source>
        <dbReference type="ARBA" id="ARBA00022827"/>
    </source>
</evidence>
<evidence type="ECO:0000313" key="11">
    <source>
        <dbReference type="Proteomes" id="UP000605897"/>
    </source>
</evidence>
<dbReference type="InterPro" id="IPR017896">
    <property type="entry name" value="4Fe4S_Fe-S-bd"/>
</dbReference>
<keyword evidence="6" id="KW-0560">Oxidoreductase</keyword>
<dbReference type="Gene3D" id="3.50.50.60">
    <property type="entry name" value="FAD/NAD(P)-binding domain"/>
    <property type="match status" value="1"/>
</dbReference>
<evidence type="ECO:0000259" key="9">
    <source>
        <dbReference type="PROSITE" id="PS51379"/>
    </source>
</evidence>
<protein>
    <submittedName>
        <fullName evidence="10">Ferredoxin/ferredoxin--NADP reductase</fullName>
    </submittedName>
</protein>
<evidence type="ECO:0000256" key="1">
    <source>
        <dbReference type="ARBA" id="ARBA00001974"/>
    </source>
</evidence>
<evidence type="ECO:0000256" key="5">
    <source>
        <dbReference type="ARBA" id="ARBA00022857"/>
    </source>
</evidence>
<dbReference type="PANTHER" id="PTHR48467:SF1">
    <property type="entry name" value="GLUTAMATE SYNTHASE 1 [NADH], CHLOROPLASTIC-LIKE"/>
    <property type="match status" value="1"/>
</dbReference>
<evidence type="ECO:0000313" key="10">
    <source>
        <dbReference type="EMBL" id="GHE88746.1"/>
    </source>
</evidence>
<reference evidence="11" key="1">
    <citation type="journal article" date="2019" name="Int. J. Syst. Evol. Microbiol.">
        <title>The Global Catalogue of Microorganisms (GCM) 10K type strain sequencing project: providing services to taxonomists for standard genome sequencing and annotation.</title>
        <authorList>
            <consortium name="The Broad Institute Genomics Platform"/>
            <consortium name="The Broad Institute Genome Sequencing Center for Infectious Disease"/>
            <person name="Wu L."/>
            <person name="Ma J."/>
        </authorList>
    </citation>
    <scope>NUCLEOTIDE SEQUENCE [LARGE SCALE GENOMIC DNA]</scope>
    <source>
        <strain evidence="11">CGMCC 4.7677</strain>
    </source>
</reference>
<dbReference type="SUPFAM" id="SSF51971">
    <property type="entry name" value="Nucleotide-binding domain"/>
    <property type="match status" value="2"/>
</dbReference>
<keyword evidence="3" id="KW-0479">Metal-binding</keyword>
<keyword evidence="8" id="KW-0411">Iron-sulfur</keyword>
<keyword evidence="2" id="KW-0285">Flavoprotein</keyword>
<comment type="caution">
    <text evidence="10">The sequence shown here is derived from an EMBL/GenBank/DDBJ whole genome shotgun (WGS) entry which is preliminary data.</text>
</comment>
<gene>
    <name evidence="10" type="primary">fprB</name>
    <name evidence="10" type="ORF">GCM10017786_20950</name>
</gene>
<sequence>MAYVITQGCCNDASCVPTCPVQCIRPRPGDPDFTHTEQLYIDPKACIDCGACMDACPVEAIYPDYEVPDHYSDYVDLNAEYFDAHPLSKADVPGYTRRVLPDGHDSLRVAVVGSGPAGMYATGLLSEIPGVTVSVFDRLPTPFGLIRTGVAPDHVRTKSIAERFGAYLDRRTVSCFFNVEVGRDITLPELLDHHHAVIWAGGAGADRELGVPGERLAGVWSARDFVAWYNGHPEFAERSFTVRGDRAVVVGNGNVALDVARTLLLGPDVLGRTDISDTALEALSRSGIREVDIVARRGPEHAAYSLSELLALSKLDGIALRADPGEVAAAPDHGRRHEILLRAARDAGRHADRVIRLRFGLEPVSIDGGDQVRSITFRRTDGSLETIPTSAVFRAIGYRGAEVEGLPFDPVTATVPHDGGRVVEPSSDESVPGLYCSGWIKRGPRGIIGTNKADAAETVDSILQDLADDRLSAPEHDPAALAGILAARGVDVVDKSGWHRIDAAEKSRGTGQGRPRKKFIALSELLRAAHDGT</sequence>
<evidence type="ECO:0000256" key="6">
    <source>
        <dbReference type="ARBA" id="ARBA00023002"/>
    </source>
</evidence>
<dbReference type="PROSITE" id="PS51379">
    <property type="entry name" value="4FE4S_FER_2"/>
    <property type="match status" value="1"/>
</dbReference>
<dbReference type="PRINTS" id="PR00419">
    <property type="entry name" value="ADXRDTASE"/>
</dbReference>
<dbReference type="Pfam" id="PF13450">
    <property type="entry name" value="NAD_binding_8"/>
    <property type="match status" value="1"/>
</dbReference>
<evidence type="ECO:0000256" key="7">
    <source>
        <dbReference type="ARBA" id="ARBA00023004"/>
    </source>
</evidence>
<keyword evidence="4" id="KW-0274">FAD</keyword>
<evidence type="ECO:0000256" key="3">
    <source>
        <dbReference type="ARBA" id="ARBA00022723"/>
    </source>
</evidence>
<proteinExistence type="predicted"/>
<dbReference type="PANTHER" id="PTHR48467">
    <property type="entry name" value="GLUTAMATE SYNTHASE 1 [NADH], CHLOROPLASTIC-LIKE"/>
    <property type="match status" value="1"/>
</dbReference>
<name>A0ABQ3ITD6_9PSEU</name>
<dbReference type="InterPro" id="IPR017900">
    <property type="entry name" value="4Fe4S_Fe_S_CS"/>
</dbReference>
<comment type="cofactor">
    <cofactor evidence="1">
        <name>FAD</name>
        <dbReference type="ChEBI" id="CHEBI:57692"/>
    </cofactor>
</comment>
<keyword evidence="7" id="KW-0408">Iron</keyword>
<accession>A0ABQ3ITD6</accession>
<dbReference type="Proteomes" id="UP000605897">
    <property type="component" value="Unassembled WGS sequence"/>
</dbReference>
<evidence type="ECO:0000256" key="2">
    <source>
        <dbReference type="ARBA" id="ARBA00022630"/>
    </source>
</evidence>
<organism evidence="10 11">
    <name type="scientific">Amycolatopsis deserti</name>
    <dbReference type="NCBI Taxonomy" id="185696"/>
    <lineage>
        <taxon>Bacteria</taxon>
        <taxon>Bacillati</taxon>
        <taxon>Actinomycetota</taxon>
        <taxon>Actinomycetes</taxon>
        <taxon>Pseudonocardiales</taxon>
        <taxon>Pseudonocardiaceae</taxon>
        <taxon>Amycolatopsis</taxon>
    </lineage>
</organism>
<dbReference type="PROSITE" id="PS00198">
    <property type="entry name" value="4FE4S_FER_1"/>
    <property type="match status" value="1"/>
</dbReference>
<dbReference type="EMBL" id="BNAU01000002">
    <property type="protein sequence ID" value="GHE88746.1"/>
    <property type="molecule type" value="Genomic_DNA"/>
</dbReference>
<dbReference type="SUPFAM" id="SSF54862">
    <property type="entry name" value="4Fe-4S ferredoxins"/>
    <property type="match status" value="1"/>
</dbReference>
<dbReference type="RefSeq" id="WP_191244314.1">
    <property type="nucleotide sequence ID" value="NZ_BNAU01000002.1"/>
</dbReference>
<feature type="domain" description="4Fe-4S ferredoxin-type" evidence="9">
    <location>
        <begin position="37"/>
        <end position="66"/>
    </location>
</feature>
<evidence type="ECO:0000256" key="8">
    <source>
        <dbReference type="ARBA" id="ARBA00023014"/>
    </source>
</evidence>
<dbReference type="Gene3D" id="3.40.50.720">
    <property type="entry name" value="NAD(P)-binding Rossmann-like Domain"/>
    <property type="match status" value="1"/>
</dbReference>
<keyword evidence="11" id="KW-1185">Reference proteome</keyword>
<dbReference type="InterPro" id="IPR055275">
    <property type="entry name" value="Ferredox_Rdtase"/>
</dbReference>
<dbReference type="Pfam" id="PF00037">
    <property type="entry name" value="Fer4"/>
    <property type="match status" value="1"/>
</dbReference>